<comment type="similarity">
    <text evidence="4 27">Belongs to the acyl-CoA dehydrogenase family.</text>
</comment>
<comment type="subcellular location">
    <subcellularLocation>
        <location evidence="2">Mitochondrion matrix</location>
    </subcellularLocation>
</comment>
<reference evidence="32" key="1">
    <citation type="journal article" date="2013" name="Science">
        <title>Gene transfer from bacteria and archaea facilitated evolution of an extremophilic eukaryote.</title>
        <authorList>
            <person name="Schonknecht G."/>
            <person name="Chen W.H."/>
            <person name="Ternes C.M."/>
            <person name="Barbier G.G."/>
            <person name="Shrestha R.P."/>
            <person name="Stanke M."/>
            <person name="Brautigam A."/>
            <person name="Baker B.J."/>
            <person name="Banfield J.F."/>
            <person name="Garavito R.M."/>
            <person name="Carr K."/>
            <person name="Wilkerson C."/>
            <person name="Rensing S.A."/>
            <person name="Gagneul D."/>
            <person name="Dickenson N.E."/>
            <person name="Oesterhelt C."/>
            <person name="Lercher M.J."/>
            <person name="Weber A.P."/>
        </authorList>
    </citation>
    <scope>NUCLEOTIDE SEQUENCE [LARGE SCALE GENOMIC DNA]</scope>
    <source>
        <strain evidence="32">074W</strain>
    </source>
</reference>
<comment type="catalytic activity">
    <reaction evidence="24">
        <text>hexanoyl-CoA + oxidized [electron-transfer flavoprotein] + H(+) = (2E)-hexenoyl-CoA + reduced [electron-transfer flavoprotein]</text>
        <dbReference type="Rhea" id="RHEA:43464"/>
        <dbReference type="Rhea" id="RHEA-COMP:10685"/>
        <dbReference type="Rhea" id="RHEA-COMP:10686"/>
        <dbReference type="ChEBI" id="CHEBI:15378"/>
        <dbReference type="ChEBI" id="CHEBI:57692"/>
        <dbReference type="ChEBI" id="CHEBI:58307"/>
        <dbReference type="ChEBI" id="CHEBI:62077"/>
        <dbReference type="ChEBI" id="CHEBI:62620"/>
    </reaction>
    <physiologicalReaction direction="left-to-right" evidence="24">
        <dbReference type="Rhea" id="RHEA:43465"/>
    </physiologicalReaction>
</comment>
<evidence type="ECO:0000256" key="17">
    <source>
        <dbReference type="ARBA" id="ARBA00039850"/>
    </source>
</evidence>
<dbReference type="InterPro" id="IPR006089">
    <property type="entry name" value="Acyl-CoA_DH_CS"/>
</dbReference>
<dbReference type="InterPro" id="IPR009100">
    <property type="entry name" value="AcylCoA_DH/oxidase_NM_dom_sf"/>
</dbReference>
<feature type="domain" description="Acyl-CoA oxidase/dehydrogenase middle" evidence="29">
    <location>
        <begin position="181"/>
        <end position="276"/>
    </location>
</feature>
<dbReference type="KEGG" id="gsl:Gasu_59510"/>
<evidence type="ECO:0000256" key="21">
    <source>
        <dbReference type="ARBA" id="ARBA00048307"/>
    </source>
</evidence>
<dbReference type="InterPro" id="IPR006091">
    <property type="entry name" value="Acyl-CoA_Oxase/DH_mid-dom"/>
</dbReference>
<sequence>MEKFSSVLKTTFHLSYAVTRFLRSPFDTPKGSLRNSLWLDCHRKLVTTKAESSNNSWQPGPCLSFSEDERLLKDAVRKISQTFIAPKVRSMDEKGEMDAELFKELFGNGWMGLEIPVEYDGSGLSFTQACIVIEEIAQVDPSTAAAVDVQNTLVNNTLLKWANSKQKEKYLPMLCKDTVGSFCLSEASSGSDAFALKCRATEKDDHFVLEGSKLWITNSMEAGLFVVFANCAPEKGYKGITAFIIQRDTPGFYIAKKEDKLGIRSSSTCELQFQGVKVPKENVLGPVGSGYKIAIESLNEGRIGIAAQMTGLAQGALNIIFPYLHERKQFGKRIGDFQGVQFQYAEAFIELEAARALLYNAARMKDAGFDIKKEAAMAKYLSAQVAERIASRSIDWAGGMGFVKEFGLEKYYRDTKIGHIYEGTDNMQLQTIAKEMQKAYGFDRKSHHM</sequence>
<evidence type="ECO:0000256" key="9">
    <source>
        <dbReference type="ARBA" id="ARBA00022832"/>
    </source>
</evidence>
<dbReference type="GO" id="GO:0005759">
    <property type="term" value="C:mitochondrial matrix"/>
    <property type="evidence" value="ECO:0007669"/>
    <property type="project" value="UniProtKB-SubCell"/>
</dbReference>
<keyword evidence="12 27" id="KW-0560">Oxidoreductase</keyword>
<dbReference type="Gene3D" id="2.40.110.10">
    <property type="entry name" value="Butyryl-CoA Dehydrogenase, subunit A, domain 2"/>
    <property type="match status" value="1"/>
</dbReference>
<evidence type="ECO:0000256" key="8">
    <source>
        <dbReference type="ARBA" id="ARBA00022827"/>
    </source>
</evidence>
<evidence type="ECO:0000256" key="2">
    <source>
        <dbReference type="ARBA" id="ARBA00004305"/>
    </source>
</evidence>
<comment type="catalytic activity">
    <reaction evidence="22">
        <text>(2R)-2-methylbutanoyl-CoA + oxidized [electron-transfer flavoprotein] + H(+) = ethylacryloyl-CoA + reduced [electron-transfer flavoprotein]</text>
        <dbReference type="Rhea" id="RHEA:65296"/>
        <dbReference type="Rhea" id="RHEA-COMP:10685"/>
        <dbReference type="Rhea" id="RHEA-COMP:10686"/>
        <dbReference type="ChEBI" id="CHEBI:15378"/>
        <dbReference type="ChEBI" id="CHEBI:57692"/>
        <dbReference type="ChEBI" id="CHEBI:58307"/>
        <dbReference type="ChEBI" id="CHEBI:156439"/>
        <dbReference type="ChEBI" id="CHEBI:156440"/>
    </reaction>
    <physiologicalReaction direction="left-to-right" evidence="22">
        <dbReference type="Rhea" id="RHEA:65297"/>
    </physiologicalReaction>
</comment>
<dbReference type="InterPro" id="IPR013786">
    <property type="entry name" value="AcylCoA_DH/ox_N"/>
</dbReference>
<evidence type="ECO:0000259" key="28">
    <source>
        <dbReference type="Pfam" id="PF00441"/>
    </source>
</evidence>
<dbReference type="InterPro" id="IPR037069">
    <property type="entry name" value="AcylCoA_DH/ox_N_sf"/>
</dbReference>
<evidence type="ECO:0000256" key="11">
    <source>
        <dbReference type="ARBA" id="ARBA00022990"/>
    </source>
</evidence>
<feature type="domain" description="Acyl-CoA dehydrogenase/oxidase N-terminal" evidence="30">
    <location>
        <begin position="66"/>
        <end position="176"/>
    </location>
</feature>
<dbReference type="Pfam" id="PF00441">
    <property type="entry name" value="Acyl-CoA_dh_1"/>
    <property type="match status" value="1"/>
</dbReference>
<dbReference type="Pfam" id="PF02771">
    <property type="entry name" value="Acyl-CoA_dh_N"/>
    <property type="match status" value="1"/>
</dbReference>
<organism evidence="31 32">
    <name type="scientific">Galdieria sulphuraria</name>
    <name type="common">Red alga</name>
    <dbReference type="NCBI Taxonomy" id="130081"/>
    <lineage>
        <taxon>Eukaryota</taxon>
        <taxon>Rhodophyta</taxon>
        <taxon>Bangiophyceae</taxon>
        <taxon>Galdieriales</taxon>
        <taxon>Galdieriaceae</taxon>
        <taxon>Galdieria</taxon>
    </lineage>
</organism>
<name>M2XSK9_GALSU</name>
<dbReference type="PANTHER" id="PTHR43884:SF1">
    <property type="entry name" value="SHORT_BRANCHED CHAIN SPECIFIC ACYL-COA DEHYDROGENASE, MITOCHONDRIAL"/>
    <property type="match status" value="1"/>
</dbReference>
<evidence type="ECO:0000256" key="26">
    <source>
        <dbReference type="ARBA" id="ARBA00051903"/>
    </source>
</evidence>
<evidence type="ECO:0000256" key="20">
    <source>
        <dbReference type="ARBA" id="ARBA00048235"/>
    </source>
</evidence>
<evidence type="ECO:0000256" key="1">
    <source>
        <dbReference type="ARBA" id="ARBA00001974"/>
    </source>
</evidence>
<dbReference type="Gene3D" id="1.10.540.10">
    <property type="entry name" value="Acyl-CoA dehydrogenase/oxidase, N-terminal domain"/>
    <property type="match status" value="1"/>
</dbReference>
<feature type="domain" description="Acyl-CoA dehydrogenase/oxidase C-terminal" evidence="28">
    <location>
        <begin position="288"/>
        <end position="436"/>
    </location>
</feature>
<dbReference type="Pfam" id="PF02770">
    <property type="entry name" value="Acyl-CoA_dh_M"/>
    <property type="match status" value="1"/>
</dbReference>
<dbReference type="PROSITE" id="PS00072">
    <property type="entry name" value="ACYL_COA_DH_1"/>
    <property type="match status" value="1"/>
</dbReference>
<evidence type="ECO:0000256" key="7">
    <source>
        <dbReference type="ARBA" id="ARBA00022630"/>
    </source>
</evidence>
<comment type="catalytic activity">
    <reaction evidence="23">
        <text>butanoyl-CoA + oxidized [electron-transfer flavoprotein] + H(+) = (2E)-butenoyl-CoA + reduced [electron-transfer flavoprotein]</text>
        <dbReference type="Rhea" id="RHEA:24004"/>
        <dbReference type="Rhea" id="RHEA-COMP:10685"/>
        <dbReference type="Rhea" id="RHEA-COMP:10686"/>
        <dbReference type="ChEBI" id="CHEBI:15378"/>
        <dbReference type="ChEBI" id="CHEBI:57332"/>
        <dbReference type="ChEBI" id="CHEBI:57371"/>
        <dbReference type="ChEBI" id="CHEBI:57692"/>
        <dbReference type="ChEBI" id="CHEBI:58307"/>
    </reaction>
    <physiologicalReaction direction="left-to-right" evidence="23">
        <dbReference type="Rhea" id="RHEA:24005"/>
    </physiologicalReaction>
</comment>
<dbReference type="PANTHER" id="PTHR43884">
    <property type="entry name" value="ACYL-COA DEHYDROGENASE"/>
    <property type="match status" value="1"/>
</dbReference>
<dbReference type="FunFam" id="2.40.110.10:FF:000001">
    <property type="entry name" value="Acyl-CoA dehydrogenase, mitochondrial"/>
    <property type="match status" value="1"/>
</dbReference>
<dbReference type="OMA" id="AMEELFW"/>
<evidence type="ECO:0000256" key="6">
    <source>
        <dbReference type="ARBA" id="ARBA00022553"/>
    </source>
</evidence>
<dbReference type="Proteomes" id="UP000030680">
    <property type="component" value="Unassembled WGS sequence"/>
</dbReference>
<comment type="catalytic activity">
    <reaction evidence="21">
        <text>valproyl-CoA + oxidized [electron-transfer flavoprotein] + H(+) = (2E)-2-propylpent-2-enoyl-CoA + reduced [electron-transfer flavoprotein]</text>
        <dbReference type="Rhea" id="RHEA:65344"/>
        <dbReference type="Rhea" id="RHEA-COMP:10685"/>
        <dbReference type="Rhea" id="RHEA-COMP:10686"/>
        <dbReference type="ChEBI" id="CHEBI:15378"/>
        <dbReference type="ChEBI" id="CHEBI:57692"/>
        <dbReference type="ChEBI" id="CHEBI:58307"/>
        <dbReference type="ChEBI" id="CHEBI:156457"/>
        <dbReference type="ChEBI" id="CHEBI:156458"/>
    </reaction>
    <physiologicalReaction direction="left-to-right" evidence="21">
        <dbReference type="Rhea" id="RHEA:65345"/>
    </physiologicalReaction>
</comment>
<dbReference type="FunFam" id="1.20.140.10:FF:000002">
    <property type="entry name" value="Acyl-CoA dehydrogenase short/branched chain"/>
    <property type="match status" value="1"/>
</dbReference>
<evidence type="ECO:0000256" key="3">
    <source>
        <dbReference type="ARBA" id="ARBA00005198"/>
    </source>
</evidence>
<evidence type="ECO:0000313" key="31">
    <source>
        <dbReference type="EMBL" id="EME26389.1"/>
    </source>
</evidence>
<evidence type="ECO:0000256" key="5">
    <source>
        <dbReference type="ARBA" id="ARBA00011881"/>
    </source>
</evidence>
<evidence type="ECO:0000259" key="29">
    <source>
        <dbReference type="Pfam" id="PF02770"/>
    </source>
</evidence>
<evidence type="ECO:0000256" key="15">
    <source>
        <dbReference type="ARBA" id="ARBA00037895"/>
    </source>
</evidence>
<keyword evidence="8 27" id="KW-0274">FAD</keyword>
<keyword evidence="14" id="KW-0496">Mitochondrion</keyword>
<evidence type="ECO:0000256" key="4">
    <source>
        <dbReference type="ARBA" id="ARBA00009347"/>
    </source>
</evidence>
<dbReference type="STRING" id="130081.M2XSK9"/>
<dbReference type="GO" id="GO:0003853">
    <property type="term" value="F:short-chain 2-methyl fatty acyl-CoA dehydrogenase activity"/>
    <property type="evidence" value="ECO:0007669"/>
    <property type="project" value="UniProtKB-EC"/>
</dbReference>
<comment type="catalytic activity">
    <reaction evidence="25">
        <text>(2S)-2-methylbutanoyl-CoA + oxidized [electron-transfer flavoprotein] + H(+) = (2E)-2-methylbut-2-enoyl-CoA + reduced [electron-transfer flavoprotein]</text>
        <dbReference type="Rhea" id="RHEA:48256"/>
        <dbReference type="Rhea" id="RHEA-COMP:10685"/>
        <dbReference type="Rhea" id="RHEA-COMP:10686"/>
        <dbReference type="ChEBI" id="CHEBI:15378"/>
        <dbReference type="ChEBI" id="CHEBI:57337"/>
        <dbReference type="ChEBI" id="CHEBI:57692"/>
        <dbReference type="ChEBI" id="CHEBI:58307"/>
        <dbReference type="ChEBI" id="CHEBI:88166"/>
    </reaction>
    <physiologicalReaction direction="left-to-right" evidence="25">
        <dbReference type="Rhea" id="RHEA:48257"/>
    </physiologicalReaction>
</comment>
<protein>
    <recommendedName>
        <fullName evidence="17">Short/branched chain specific acyl-CoA dehydrogenase, mitochondrial</fullName>
        <ecNumber evidence="16">1.3.8.5</ecNumber>
    </recommendedName>
    <alternativeName>
        <fullName evidence="19">2-methyl branched chain acyl-CoA dehydrogenase</fullName>
    </alternativeName>
    <alternativeName>
        <fullName evidence="18">2-methylbutyryl-coenzyme A dehydrogenase</fullName>
    </alternativeName>
</protein>
<dbReference type="OrthoDB" id="10262177at2759"/>
<accession>M2XSK9</accession>
<comment type="cofactor">
    <cofactor evidence="1 27">
        <name>FAD</name>
        <dbReference type="ChEBI" id="CHEBI:57692"/>
    </cofactor>
</comment>
<dbReference type="EMBL" id="KB454550">
    <property type="protein sequence ID" value="EME26389.1"/>
    <property type="molecule type" value="Genomic_DNA"/>
</dbReference>
<evidence type="ECO:0000256" key="23">
    <source>
        <dbReference type="ARBA" id="ARBA00049096"/>
    </source>
</evidence>
<comment type="pathway">
    <text evidence="15">Amino-acid degradation; L-isoleucine degradation.</text>
</comment>
<evidence type="ECO:0000259" key="30">
    <source>
        <dbReference type="Pfam" id="PF02771"/>
    </source>
</evidence>
<dbReference type="FunFam" id="1.10.540.10:FF:000012">
    <property type="entry name" value="Acyl-CoA dehydrogenase short/branched chain"/>
    <property type="match status" value="1"/>
</dbReference>
<dbReference type="GO" id="GO:0006631">
    <property type="term" value="P:fatty acid metabolic process"/>
    <property type="evidence" value="ECO:0007669"/>
    <property type="project" value="UniProtKB-KW"/>
</dbReference>
<proteinExistence type="inferred from homology"/>
<evidence type="ECO:0000256" key="10">
    <source>
        <dbReference type="ARBA" id="ARBA00022946"/>
    </source>
</evidence>
<evidence type="ECO:0000256" key="19">
    <source>
        <dbReference type="ARBA" id="ARBA00042821"/>
    </source>
</evidence>
<evidence type="ECO:0000256" key="13">
    <source>
        <dbReference type="ARBA" id="ARBA00023098"/>
    </source>
</evidence>
<evidence type="ECO:0000256" key="27">
    <source>
        <dbReference type="RuleBase" id="RU362125"/>
    </source>
</evidence>
<keyword evidence="32" id="KW-1185">Reference proteome</keyword>
<evidence type="ECO:0000256" key="25">
    <source>
        <dbReference type="ARBA" id="ARBA00049552"/>
    </source>
</evidence>
<keyword evidence="7 27" id="KW-0285">Flavoprotein</keyword>
<keyword evidence="13" id="KW-0443">Lipid metabolism</keyword>
<dbReference type="PROSITE" id="PS00073">
    <property type="entry name" value="ACYL_COA_DH_2"/>
    <property type="match status" value="1"/>
</dbReference>
<dbReference type="GO" id="GO:0050660">
    <property type="term" value="F:flavin adenine dinucleotide binding"/>
    <property type="evidence" value="ECO:0007669"/>
    <property type="project" value="InterPro"/>
</dbReference>
<dbReference type="Gene3D" id="1.20.140.10">
    <property type="entry name" value="Butyryl-CoA Dehydrogenase, subunit A, domain 3"/>
    <property type="match status" value="1"/>
</dbReference>
<comment type="catalytic activity">
    <reaction evidence="26">
        <text>2-methylpropanoyl-CoA + oxidized [electron-transfer flavoprotein] + H(+) = 2-methylpropenoyl-CoA + reduced [electron-transfer flavoprotein]</text>
        <dbReference type="Rhea" id="RHEA:44180"/>
        <dbReference type="Rhea" id="RHEA-COMP:10685"/>
        <dbReference type="Rhea" id="RHEA-COMP:10686"/>
        <dbReference type="ChEBI" id="CHEBI:15378"/>
        <dbReference type="ChEBI" id="CHEBI:57338"/>
        <dbReference type="ChEBI" id="CHEBI:57692"/>
        <dbReference type="ChEBI" id="CHEBI:58307"/>
        <dbReference type="ChEBI" id="CHEBI:62500"/>
    </reaction>
    <physiologicalReaction direction="left-to-right" evidence="26">
        <dbReference type="Rhea" id="RHEA:44181"/>
    </physiologicalReaction>
</comment>
<dbReference type="eggNOG" id="KOG0139">
    <property type="taxonomic scope" value="Eukaryota"/>
</dbReference>
<dbReference type="InterPro" id="IPR046373">
    <property type="entry name" value="Acyl-CoA_Oxase/DH_mid-dom_sf"/>
</dbReference>
<dbReference type="InterPro" id="IPR036250">
    <property type="entry name" value="AcylCo_DH-like_C"/>
</dbReference>
<dbReference type="InterPro" id="IPR009075">
    <property type="entry name" value="AcylCo_DH/oxidase_C"/>
</dbReference>
<gene>
    <name evidence="31" type="ORF">Gasu_59510</name>
</gene>
<dbReference type="RefSeq" id="XP_005702909.1">
    <property type="nucleotide sequence ID" value="XM_005702852.1"/>
</dbReference>
<keyword evidence="6" id="KW-0597">Phosphoprotein</keyword>
<evidence type="ECO:0000256" key="18">
    <source>
        <dbReference type="ARBA" id="ARBA00041537"/>
    </source>
</evidence>
<evidence type="ECO:0000256" key="12">
    <source>
        <dbReference type="ARBA" id="ARBA00023002"/>
    </source>
</evidence>
<dbReference type="GeneID" id="17085395"/>
<keyword evidence="10" id="KW-0809">Transit peptide</keyword>
<dbReference type="GO" id="GO:0046395">
    <property type="term" value="P:carboxylic acid catabolic process"/>
    <property type="evidence" value="ECO:0007669"/>
    <property type="project" value="UniProtKB-ARBA"/>
</dbReference>
<dbReference type="SUPFAM" id="SSF47203">
    <property type="entry name" value="Acyl-CoA dehydrogenase C-terminal domain-like"/>
    <property type="match status" value="1"/>
</dbReference>
<keyword evidence="9" id="KW-0276">Fatty acid metabolism</keyword>
<comment type="pathway">
    <text evidence="3">Lipid metabolism; mitochondrial fatty acid beta-oxidation.</text>
</comment>
<dbReference type="EC" id="1.3.8.5" evidence="16"/>
<evidence type="ECO:0000256" key="14">
    <source>
        <dbReference type="ARBA" id="ARBA00023128"/>
    </source>
</evidence>
<evidence type="ECO:0000313" key="32">
    <source>
        <dbReference type="Proteomes" id="UP000030680"/>
    </source>
</evidence>
<evidence type="ECO:0000256" key="16">
    <source>
        <dbReference type="ARBA" id="ARBA00039036"/>
    </source>
</evidence>
<dbReference type="Gramene" id="EME26389">
    <property type="protein sequence ID" value="EME26389"/>
    <property type="gene ID" value="Gasu_59510"/>
</dbReference>
<dbReference type="SUPFAM" id="SSF56645">
    <property type="entry name" value="Acyl-CoA dehydrogenase NM domain-like"/>
    <property type="match status" value="1"/>
</dbReference>
<evidence type="ECO:0000256" key="22">
    <source>
        <dbReference type="ARBA" id="ARBA00048592"/>
    </source>
</evidence>
<comment type="subunit">
    <text evidence="5">Homotetramer.</text>
</comment>
<comment type="catalytic activity">
    <reaction evidence="20">
        <text>2-methylbutanoyl-CoA + oxidized [electron-transfer flavoprotein] + H(+) = (2E)-2-methylbut-2-enoyl-CoA + reduced [electron-transfer flavoprotein]</text>
        <dbReference type="Rhea" id="RHEA:43780"/>
        <dbReference type="Rhea" id="RHEA-COMP:10685"/>
        <dbReference type="Rhea" id="RHEA-COMP:10686"/>
        <dbReference type="ChEBI" id="CHEBI:15378"/>
        <dbReference type="ChEBI" id="CHEBI:57336"/>
        <dbReference type="ChEBI" id="CHEBI:57337"/>
        <dbReference type="ChEBI" id="CHEBI:57692"/>
        <dbReference type="ChEBI" id="CHEBI:58307"/>
        <dbReference type="EC" id="1.3.8.5"/>
    </reaction>
    <physiologicalReaction direction="left-to-right" evidence="20">
        <dbReference type="Rhea" id="RHEA:43781"/>
    </physiologicalReaction>
</comment>
<evidence type="ECO:0000256" key="24">
    <source>
        <dbReference type="ARBA" id="ARBA00049192"/>
    </source>
</evidence>
<dbReference type="AlphaFoldDB" id="M2XSK9"/>
<keyword evidence="11" id="KW-0007">Acetylation</keyword>